<name>A0ABT0Q5H2_9RHOB</name>
<dbReference type="Proteomes" id="UP001203880">
    <property type="component" value="Unassembled WGS sequence"/>
</dbReference>
<dbReference type="Pfam" id="PF04303">
    <property type="entry name" value="PrpF"/>
    <property type="match status" value="1"/>
</dbReference>
<dbReference type="PANTHER" id="PTHR43709">
    <property type="entry name" value="ACONITATE ISOMERASE-RELATED"/>
    <property type="match status" value="1"/>
</dbReference>
<dbReference type="PANTHER" id="PTHR43709:SF2">
    <property type="entry name" value="DUF453 DOMAIN PROTEIN (AFU_ORTHOLOGUE AFUA_6G00360)"/>
    <property type="match status" value="1"/>
</dbReference>
<dbReference type="Gene3D" id="3.10.310.10">
    <property type="entry name" value="Diaminopimelate Epimerase, Chain A, domain 1"/>
    <property type="match status" value="2"/>
</dbReference>
<dbReference type="RefSeq" id="WP_249711606.1">
    <property type="nucleotide sequence ID" value="NZ_JAMFMB010000022.1"/>
</dbReference>
<organism evidence="3 4">
    <name type="scientific">Ruegeria spongiae</name>
    <dbReference type="NCBI Taxonomy" id="2942209"/>
    <lineage>
        <taxon>Bacteria</taxon>
        <taxon>Pseudomonadati</taxon>
        <taxon>Pseudomonadota</taxon>
        <taxon>Alphaproteobacteria</taxon>
        <taxon>Rhodobacterales</taxon>
        <taxon>Roseobacteraceae</taxon>
        <taxon>Ruegeria</taxon>
    </lineage>
</organism>
<accession>A0ABT0Q5H2</accession>
<dbReference type="SUPFAM" id="SSF54506">
    <property type="entry name" value="Diaminopimelate epimerase-like"/>
    <property type="match status" value="2"/>
</dbReference>
<comment type="caution">
    <text evidence="3">The sequence shown here is derived from an EMBL/GenBank/DDBJ whole genome shotgun (WGS) entry which is preliminary data.</text>
</comment>
<gene>
    <name evidence="3" type="ORF">M3P21_16445</name>
</gene>
<dbReference type="EMBL" id="JAMFMB010000022">
    <property type="protein sequence ID" value="MCL6285121.1"/>
    <property type="molecule type" value="Genomic_DNA"/>
</dbReference>
<keyword evidence="2" id="KW-0413">Isomerase</keyword>
<evidence type="ECO:0000256" key="1">
    <source>
        <dbReference type="ARBA" id="ARBA00007673"/>
    </source>
</evidence>
<keyword evidence="4" id="KW-1185">Reference proteome</keyword>
<proteinExistence type="inferred from homology"/>
<reference evidence="3" key="1">
    <citation type="submission" date="2022-05" db="EMBL/GenBank/DDBJ databases">
        <authorList>
            <person name="Park J.-S."/>
        </authorList>
    </citation>
    <scope>NUCLEOTIDE SEQUENCE</scope>
    <source>
        <strain evidence="3">2012CJ41-6</strain>
    </source>
</reference>
<dbReference type="InterPro" id="IPR007400">
    <property type="entry name" value="PrpF-like"/>
</dbReference>
<evidence type="ECO:0000313" key="3">
    <source>
        <dbReference type="EMBL" id="MCL6285121.1"/>
    </source>
</evidence>
<evidence type="ECO:0000256" key="2">
    <source>
        <dbReference type="ARBA" id="ARBA00023235"/>
    </source>
</evidence>
<evidence type="ECO:0000313" key="4">
    <source>
        <dbReference type="Proteomes" id="UP001203880"/>
    </source>
</evidence>
<protein>
    <submittedName>
        <fullName evidence="3">PrpF family protein</fullName>
    </submittedName>
</protein>
<comment type="similarity">
    <text evidence="1">Belongs to the PrpF family.</text>
</comment>
<sequence>MRQGIRATFYRGGTSKAVVFNGSDLPADQAARDRIFLQVLGSPDPYGRQLDGMGGGISSLSKVVIVDRSARKDADVEYTFVQIAVDQPVADYGSACGNMSSCVGPFAVEEGLVRADEDGEALVRIFNTNTGQIYHARFPVQDGAPVEQGDFTIPGVSGSGARVTLDFLRPGGAATGRLLPTGKPVNVLRVAGLGAVEASLVDAANPVVFVRAEALGKTASEMPQALDADTDYMARMEAIRREAAVRMGLAETVTEAALSNPKVAIIGAPQTFTALDGSAHGADSHDLGVRLISMGNSHRAITLTGGMCTGVAAHIPGTLVNRITSAARPLRIGNPSGVLPVMAEVLQGPDGPEAISVSTFRTQRRIMDGRVFFTAGTDSDA</sequence>